<keyword evidence="3" id="KW-1185">Reference proteome</keyword>
<dbReference type="AlphaFoldDB" id="A0A2T7A2C8"/>
<gene>
    <name evidence="2" type="ORF">B9Z19DRAFT_1121597</name>
</gene>
<evidence type="ECO:0000313" key="3">
    <source>
        <dbReference type="Proteomes" id="UP000244722"/>
    </source>
</evidence>
<dbReference type="EMBL" id="NESQ01000038">
    <property type="protein sequence ID" value="PUU81835.1"/>
    <property type="molecule type" value="Genomic_DNA"/>
</dbReference>
<comment type="caution">
    <text evidence="2">The sequence shown here is derived from an EMBL/GenBank/DDBJ whole genome shotgun (WGS) entry which is preliminary data.</text>
</comment>
<evidence type="ECO:0000256" key="1">
    <source>
        <dbReference type="SAM" id="MobiDB-lite"/>
    </source>
</evidence>
<feature type="compositionally biased region" description="Low complexity" evidence="1">
    <location>
        <begin position="39"/>
        <end position="49"/>
    </location>
</feature>
<name>A0A2T7A2C8_TUBBO</name>
<reference evidence="2 3" key="1">
    <citation type="submission" date="2017-04" db="EMBL/GenBank/DDBJ databases">
        <title>Draft genome sequence of Tuber borchii Vittad., a whitish edible truffle.</title>
        <authorList>
            <consortium name="DOE Joint Genome Institute"/>
            <person name="Murat C."/>
            <person name="Kuo A."/>
            <person name="Barry K.W."/>
            <person name="Clum A."/>
            <person name="Dockter R.B."/>
            <person name="Fauchery L."/>
            <person name="Iotti M."/>
            <person name="Kohler A."/>
            <person name="Labutti K."/>
            <person name="Lindquist E.A."/>
            <person name="Lipzen A."/>
            <person name="Ohm R.A."/>
            <person name="Wang M."/>
            <person name="Grigoriev I.V."/>
            <person name="Zambonelli A."/>
            <person name="Martin F.M."/>
        </authorList>
    </citation>
    <scope>NUCLEOTIDE SEQUENCE [LARGE SCALE GENOMIC DNA]</scope>
    <source>
        <strain evidence="2 3">Tbo3840</strain>
    </source>
</reference>
<evidence type="ECO:0000313" key="2">
    <source>
        <dbReference type="EMBL" id="PUU81835.1"/>
    </source>
</evidence>
<accession>A0A2T7A2C8</accession>
<sequence>MTDFKQDSYGNLNTRIGTDNEDILNEWALASVPDLQAASSWGESTSTSSEEQETWGKLEDEMASETPIILAPPTSKTKVFEALMIIQYPPALLLFLKGEIFTP</sequence>
<feature type="region of interest" description="Disordered" evidence="1">
    <location>
        <begin position="37"/>
        <end position="58"/>
    </location>
</feature>
<protein>
    <submittedName>
        <fullName evidence="2">Uncharacterized protein</fullName>
    </submittedName>
</protein>
<proteinExistence type="predicted"/>
<organism evidence="2 3">
    <name type="scientific">Tuber borchii</name>
    <name type="common">White truffle</name>
    <dbReference type="NCBI Taxonomy" id="42251"/>
    <lineage>
        <taxon>Eukaryota</taxon>
        <taxon>Fungi</taxon>
        <taxon>Dikarya</taxon>
        <taxon>Ascomycota</taxon>
        <taxon>Pezizomycotina</taxon>
        <taxon>Pezizomycetes</taxon>
        <taxon>Pezizales</taxon>
        <taxon>Tuberaceae</taxon>
        <taxon>Tuber</taxon>
    </lineage>
</organism>
<dbReference type="Proteomes" id="UP000244722">
    <property type="component" value="Unassembled WGS sequence"/>
</dbReference>